<evidence type="ECO:0000256" key="3">
    <source>
        <dbReference type="ARBA" id="ARBA00022989"/>
    </source>
</evidence>
<dbReference type="SMART" id="SM00724">
    <property type="entry name" value="TLC"/>
    <property type="match status" value="1"/>
</dbReference>
<feature type="transmembrane region" description="Helical" evidence="6">
    <location>
        <begin position="124"/>
        <end position="145"/>
    </location>
</feature>
<keyword evidence="2 5" id="KW-0812">Transmembrane</keyword>
<sequence>MSMDAFTNGTAAPVNITGSDLTTSMEMTATLIGPLTRVALRLGLIRLPENLHHILASVLFFSVIHLVVAPVVSMTFFKDVYGKMGSEARNNWCIHVVSQVNVLILVPLAMWTMVHAPELDQDRIFGWSDNGVGLLLSVACGYFIWDTADAIINYTELGFVVHGLVALCIYMGSFGPFGAFFTVRCLLWEVSTFFLNIHWFLDKTGRTGTLFQMVNGGFLLLSFFFFRIVYGWTYITPQFVVSWLPVKQESPVFLSVVFLGGNVCLQFLNAFWFFKMIQAIRRRFTPKIHLEERRDSAEAV</sequence>
<dbReference type="Proteomes" id="UP000054007">
    <property type="component" value="Unassembled WGS sequence"/>
</dbReference>
<dbReference type="STRING" id="1314674.A0A0D7BHG5"/>
<evidence type="ECO:0000256" key="4">
    <source>
        <dbReference type="ARBA" id="ARBA00023136"/>
    </source>
</evidence>
<evidence type="ECO:0000256" key="2">
    <source>
        <dbReference type="ARBA" id="ARBA00022692"/>
    </source>
</evidence>
<gene>
    <name evidence="8" type="ORF">CYLTODRAFT_421029</name>
</gene>
<dbReference type="InterPro" id="IPR006634">
    <property type="entry name" value="TLC-dom"/>
</dbReference>
<dbReference type="AlphaFoldDB" id="A0A0D7BHG5"/>
<evidence type="ECO:0000256" key="5">
    <source>
        <dbReference type="PROSITE-ProRule" id="PRU00205"/>
    </source>
</evidence>
<dbReference type="GO" id="GO:0055088">
    <property type="term" value="P:lipid homeostasis"/>
    <property type="evidence" value="ECO:0007669"/>
    <property type="project" value="TreeGrafter"/>
</dbReference>
<feature type="transmembrane region" description="Helical" evidence="6">
    <location>
        <begin position="213"/>
        <end position="232"/>
    </location>
</feature>
<feature type="domain" description="TLC" evidence="7">
    <location>
        <begin position="87"/>
        <end position="285"/>
    </location>
</feature>
<feature type="transmembrane region" description="Helical" evidence="6">
    <location>
        <begin position="157"/>
        <end position="175"/>
    </location>
</feature>
<feature type="transmembrane region" description="Helical" evidence="6">
    <location>
        <begin position="181"/>
        <end position="201"/>
    </location>
</feature>
<name>A0A0D7BHG5_9AGAR</name>
<evidence type="ECO:0000256" key="6">
    <source>
        <dbReference type="SAM" id="Phobius"/>
    </source>
</evidence>
<keyword evidence="3 6" id="KW-1133">Transmembrane helix</keyword>
<proteinExistence type="predicted"/>
<comment type="subcellular location">
    <subcellularLocation>
        <location evidence="1">Membrane</location>
        <topology evidence="1">Multi-pass membrane protein</topology>
    </subcellularLocation>
</comment>
<keyword evidence="4 5" id="KW-0472">Membrane</keyword>
<dbReference type="InterPro" id="IPR050846">
    <property type="entry name" value="TLCD"/>
</dbReference>
<feature type="transmembrane region" description="Helical" evidence="6">
    <location>
        <begin position="252"/>
        <end position="274"/>
    </location>
</feature>
<feature type="transmembrane region" description="Helical" evidence="6">
    <location>
        <begin position="51"/>
        <end position="72"/>
    </location>
</feature>
<evidence type="ECO:0000313" key="8">
    <source>
        <dbReference type="EMBL" id="KIY69101.1"/>
    </source>
</evidence>
<dbReference type="GO" id="GO:0005783">
    <property type="term" value="C:endoplasmic reticulum"/>
    <property type="evidence" value="ECO:0007669"/>
    <property type="project" value="TreeGrafter"/>
</dbReference>
<organism evidence="8 9">
    <name type="scientific">Cylindrobasidium torrendii FP15055 ss-10</name>
    <dbReference type="NCBI Taxonomy" id="1314674"/>
    <lineage>
        <taxon>Eukaryota</taxon>
        <taxon>Fungi</taxon>
        <taxon>Dikarya</taxon>
        <taxon>Basidiomycota</taxon>
        <taxon>Agaricomycotina</taxon>
        <taxon>Agaricomycetes</taxon>
        <taxon>Agaricomycetidae</taxon>
        <taxon>Agaricales</taxon>
        <taxon>Marasmiineae</taxon>
        <taxon>Physalacriaceae</taxon>
        <taxon>Cylindrobasidium</taxon>
    </lineage>
</organism>
<dbReference type="PROSITE" id="PS50922">
    <property type="entry name" value="TLC"/>
    <property type="match status" value="1"/>
</dbReference>
<reference evidence="8 9" key="1">
    <citation type="journal article" date="2015" name="Fungal Genet. Biol.">
        <title>Evolution of novel wood decay mechanisms in Agaricales revealed by the genome sequences of Fistulina hepatica and Cylindrobasidium torrendii.</title>
        <authorList>
            <person name="Floudas D."/>
            <person name="Held B.W."/>
            <person name="Riley R."/>
            <person name="Nagy L.G."/>
            <person name="Koehler G."/>
            <person name="Ransdell A.S."/>
            <person name="Younus H."/>
            <person name="Chow J."/>
            <person name="Chiniquy J."/>
            <person name="Lipzen A."/>
            <person name="Tritt A."/>
            <person name="Sun H."/>
            <person name="Haridas S."/>
            <person name="LaButti K."/>
            <person name="Ohm R.A."/>
            <person name="Kues U."/>
            <person name="Blanchette R.A."/>
            <person name="Grigoriev I.V."/>
            <person name="Minto R.E."/>
            <person name="Hibbett D.S."/>
        </authorList>
    </citation>
    <scope>NUCLEOTIDE SEQUENCE [LARGE SCALE GENOMIC DNA]</scope>
    <source>
        <strain evidence="8 9">FP15055 ss-10</strain>
    </source>
</reference>
<dbReference type="PANTHER" id="PTHR13439:SF0">
    <property type="entry name" value="TOPOISOMERASE I DAMAGE AFFECTED PROTEIN 4"/>
    <property type="match status" value="1"/>
</dbReference>
<evidence type="ECO:0000256" key="1">
    <source>
        <dbReference type="ARBA" id="ARBA00004141"/>
    </source>
</evidence>
<dbReference type="EMBL" id="KN880490">
    <property type="protein sequence ID" value="KIY69101.1"/>
    <property type="molecule type" value="Genomic_DNA"/>
</dbReference>
<dbReference type="Pfam" id="PF03798">
    <property type="entry name" value="TRAM_LAG1_CLN8"/>
    <property type="match status" value="1"/>
</dbReference>
<protein>
    <submittedName>
        <fullName evidence="8">DUF887-domain-containing protein</fullName>
    </submittedName>
</protein>
<dbReference type="PANTHER" id="PTHR13439">
    <property type="entry name" value="CT120 PROTEIN"/>
    <property type="match status" value="1"/>
</dbReference>
<feature type="transmembrane region" description="Helical" evidence="6">
    <location>
        <begin position="92"/>
        <end position="112"/>
    </location>
</feature>
<dbReference type="GO" id="GO:0016020">
    <property type="term" value="C:membrane"/>
    <property type="evidence" value="ECO:0007669"/>
    <property type="project" value="UniProtKB-SubCell"/>
</dbReference>
<evidence type="ECO:0000259" key="7">
    <source>
        <dbReference type="PROSITE" id="PS50922"/>
    </source>
</evidence>
<dbReference type="OrthoDB" id="10266980at2759"/>
<keyword evidence="9" id="KW-1185">Reference proteome</keyword>
<accession>A0A0D7BHG5</accession>
<evidence type="ECO:0000313" key="9">
    <source>
        <dbReference type="Proteomes" id="UP000054007"/>
    </source>
</evidence>